<protein>
    <submittedName>
        <fullName evidence="3">Spermidine synthase</fullName>
    </submittedName>
</protein>
<evidence type="ECO:0000256" key="1">
    <source>
        <dbReference type="ARBA" id="ARBA00023115"/>
    </source>
</evidence>
<organism evidence="3 4">
    <name type="scientific">Agromyces flavus</name>
    <dbReference type="NCBI Taxonomy" id="589382"/>
    <lineage>
        <taxon>Bacteria</taxon>
        <taxon>Bacillati</taxon>
        <taxon>Actinomycetota</taxon>
        <taxon>Actinomycetes</taxon>
        <taxon>Micrococcales</taxon>
        <taxon>Microbacteriaceae</taxon>
        <taxon>Agromyces</taxon>
    </lineage>
</organism>
<keyword evidence="5" id="KW-1185">Reference proteome</keyword>
<reference evidence="3" key="2">
    <citation type="submission" date="2016-10" db="EMBL/GenBank/DDBJ databases">
        <authorList>
            <person name="de Groot N.N."/>
        </authorList>
    </citation>
    <scope>NUCLEOTIDE SEQUENCE [LARGE SCALE GENOMIC DNA]</scope>
    <source>
        <strain evidence="3">CPCC 202695</strain>
    </source>
</reference>
<dbReference type="EMBL" id="SODL02000005">
    <property type="protein sequence ID" value="MCP2368535.1"/>
    <property type="molecule type" value="Genomic_DNA"/>
</dbReference>
<dbReference type="NCBIfam" id="NF037959">
    <property type="entry name" value="MFS_SpdSyn"/>
    <property type="match status" value="1"/>
</dbReference>
<evidence type="ECO:0000313" key="2">
    <source>
        <dbReference type="EMBL" id="MCP2368535.1"/>
    </source>
</evidence>
<dbReference type="PANTHER" id="PTHR43317">
    <property type="entry name" value="THERMOSPERMINE SYNTHASE ACAULIS5"/>
    <property type="match status" value="1"/>
</dbReference>
<dbReference type="Proteomes" id="UP000199482">
    <property type="component" value="Chromosome I"/>
</dbReference>
<gene>
    <name evidence="2" type="ORF">BCL57_002711</name>
    <name evidence="3" type="ORF">SAMN04489721_0164</name>
</gene>
<evidence type="ECO:0000313" key="3">
    <source>
        <dbReference type="EMBL" id="SDR74706.1"/>
    </source>
</evidence>
<evidence type="ECO:0000313" key="5">
    <source>
        <dbReference type="Proteomes" id="UP000893823"/>
    </source>
</evidence>
<reference evidence="4" key="1">
    <citation type="submission" date="2016-10" db="EMBL/GenBank/DDBJ databases">
        <authorList>
            <person name="Varghese N."/>
            <person name="Submissions S."/>
        </authorList>
    </citation>
    <scope>NUCLEOTIDE SEQUENCE [LARGE SCALE GENOMIC DNA]</scope>
    <source>
        <strain evidence="4">CPCC 202695</strain>
    </source>
</reference>
<dbReference type="SUPFAM" id="SSF53335">
    <property type="entry name" value="S-adenosyl-L-methionine-dependent methyltransferases"/>
    <property type="match status" value="1"/>
</dbReference>
<sequence length="251" mass="26454">MAPRIEFEADVFSSTGLTLLVDGAAQSHVDAHDPTRLFFEYVRRIGHVLDAVADPGAPLRVLHLGGGAMTLARYVEATRPDSTQVVVDADARLVAIVRERLPLPPDARIAVMVADARDALARLPDDEPFDVVVVDLYTRLDSPAFVDEPAFMRACLDRLDATGLLVVNVADAAGGPRLAAQARAIARAEPAAGLVVAGPPSVLAGAEEGNAVIVAGPAIPPRVLERLRDAGPFPVEVLEGARLDVVLWGSC</sequence>
<dbReference type="Gene3D" id="3.40.50.150">
    <property type="entry name" value="Vaccinia Virus protein VP39"/>
    <property type="match status" value="1"/>
</dbReference>
<dbReference type="InterPro" id="IPR029063">
    <property type="entry name" value="SAM-dependent_MTases_sf"/>
</dbReference>
<dbReference type="STRING" id="589382.SAMN04489721_0164"/>
<dbReference type="GO" id="GO:0006596">
    <property type="term" value="P:polyamine biosynthetic process"/>
    <property type="evidence" value="ECO:0007669"/>
    <property type="project" value="UniProtKB-KW"/>
</dbReference>
<dbReference type="PANTHER" id="PTHR43317:SF1">
    <property type="entry name" value="THERMOSPERMINE SYNTHASE ACAULIS5"/>
    <property type="match status" value="1"/>
</dbReference>
<keyword evidence="1" id="KW-0620">Polyamine biosynthesis</keyword>
<accession>A0A1H1LJL6</accession>
<reference evidence="2" key="3">
    <citation type="submission" date="2022-06" db="EMBL/GenBank/DDBJ databases">
        <title>Genomic Encyclopedia of Type Strains, Phase III (KMG-III): the genomes of soil and plant-associated and newly described type strains.</title>
        <authorList>
            <person name="Whitman W."/>
        </authorList>
    </citation>
    <scope>NUCLEOTIDE SEQUENCE</scope>
    <source>
        <strain evidence="2">CPCC 202695</strain>
    </source>
</reference>
<dbReference type="AlphaFoldDB" id="A0A1H1LJL6"/>
<evidence type="ECO:0000313" key="4">
    <source>
        <dbReference type="Proteomes" id="UP000199482"/>
    </source>
</evidence>
<dbReference type="RefSeq" id="WP_092668460.1">
    <property type="nucleotide sequence ID" value="NZ_BMDN01000005.1"/>
</dbReference>
<proteinExistence type="predicted"/>
<name>A0A1H1LJL6_9MICO</name>
<dbReference type="EMBL" id="LT629755">
    <property type="protein sequence ID" value="SDR74706.1"/>
    <property type="molecule type" value="Genomic_DNA"/>
</dbReference>
<dbReference type="Proteomes" id="UP000893823">
    <property type="component" value="Unassembled WGS sequence"/>
</dbReference>
<dbReference type="CDD" id="cd02440">
    <property type="entry name" value="AdoMet_MTases"/>
    <property type="match status" value="1"/>
</dbReference>